<dbReference type="InterPro" id="IPR003734">
    <property type="entry name" value="DUF155"/>
</dbReference>
<keyword evidence="3" id="KW-1133">Transmembrane helix</keyword>
<keyword evidence="3" id="KW-0472">Membrane</keyword>
<feature type="compositionally biased region" description="Polar residues" evidence="2">
    <location>
        <begin position="1"/>
        <end position="10"/>
    </location>
</feature>
<protein>
    <recommendedName>
        <fullName evidence="4">DUF155 domain-containing protein</fullName>
    </recommendedName>
</protein>
<evidence type="ECO:0000313" key="5">
    <source>
        <dbReference type="EMBL" id="PNW74237.1"/>
    </source>
</evidence>
<dbReference type="Proteomes" id="UP000006906">
    <property type="component" value="Chromosome 13"/>
</dbReference>
<accession>A0A2K3D137</accession>
<evidence type="ECO:0000256" key="1">
    <source>
        <dbReference type="ARBA" id="ARBA00008306"/>
    </source>
</evidence>
<feature type="compositionally biased region" description="Polar residues" evidence="2">
    <location>
        <begin position="45"/>
        <end position="61"/>
    </location>
</feature>
<evidence type="ECO:0000256" key="2">
    <source>
        <dbReference type="SAM" id="MobiDB-lite"/>
    </source>
</evidence>
<feature type="domain" description="DUF155" evidence="4">
    <location>
        <begin position="321"/>
        <end position="499"/>
    </location>
</feature>
<dbReference type="RefSeq" id="XP_042917732.1">
    <property type="nucleotide sequence ID" value="XM_043069757.1"/>
</dbReference>
<dbReference type="OrthoDB" id="18302at2759"/>
<dbReference type="Pfam" id="PF02582">
    <property type="entry name" value="DUF155"/>
    <property type="match status" value="1"/>
</dbReference>
<comment type="similarity">
    <text evidence="1">Belongs to the RMD1/sif2 family.</text>
</comment>
<dbReference type="KEGG" id="cre:CHLRE_13g590700v5"/>
<feature type="transmembrane region" description="Helical" evidence="3">
    <location>
        <begin position="526"/>
        <end position="548"/>
    </location>
</feature>
<dbReference type="GO" id="GO:0005739">
    <property type="term" value="C:mitochondrion"/>
    <property type="evidence" value="ECO:0007669"/>
    <property type="project" value="UniProtKB-ARBA"/>
</dbReference>
<dbReference type="PANTHER" id="PTHR16255">
    <property type="entry name" value="REQUIRED FOR MEIOTIC NUCLEAR DIVISION PROTEIN 1 HOMOLOG"/>
    <property type="match status" value="1"/>
</dbReference>
<dbReference type="ExpressionAtlas" id="A0A2K3D137">
    <property type="expression patterns" value="baseline and differential"/>
</dbReference>
<organism evidence="5 6">
    <name type="scientific">Chlamydomonas reinhardtii</name>
    <name type="common">Chlamydomonas smithii</name>
    <dbReference type="NCBI Taxonomy" id="3055"/>
    <lineage>
        <taxon>Eukaryota</taxon>
        <taxon>Viridiplantae</taxon>
        <taxon>Chlorophyta</taxon>
        <taxon>core chlorophytes</taxon>
        <taxon>Chlorophyceae</taxon>
        <taxon>CS clade</taxon>
        <taxon>Chlamydomonadales</taxon>
        <taxon>Chlamydomonadaceae</taxon>
        <taxon>Chlamydomonas</taxon>
    </lineage>
</organism>
<gene>
    <name evidence="5" type="ORF">CHLRE_13g590700v5</name>
</gene>
<sequence>MDVGASSNIGAGTAGQGDARRSQGDVGPARNTGVSRFVPRRAVSPGTTRISATSIANTLQPATGPRPRDKFVPLPDANRKPQVVTEERDEDLARGDSESELPLIVQKRGRITVVTVAESFNRKALEAALQQIGAIAAPATPLPILGGGGGGGGHAGASTAGGGAAGSMGANASLAGSAFAAFAAGGGGGAGFSGSYGGGGASAPGGVLASAASIGDSASTSMTGLSAAAAAVDALQLPLPLTSGGAAAAPGGGGGRGGGGGGAGGKEPAGGAAAAAAAAVAAAEAAGVGPGVGVMTALTSYPEVTYVRTAYGEAAEAPGEVFFFDYGVVALWGMTEAQEQALLGRVLGCRGVAVELLDEDEKQVEELLFVYSRDAKPHISNDTFTIDIRQAADHKVKMAISHALAQSSKLAVYERRMVGLVEEVRHIPGEMAATGAISMSRRNVAKVMGKVFLLKAAVNLTATMLDTPEFFWRAPDNLQDTYENTCAYLDLQGRLDTLNSRFMVLQRMLDIWSDHSAHQNLARLDVIIVVLILIEVVMAAIEVVGFVLRRKGWVWHGPKLWELIWGRRHHPHHMPPAPYGPYGGGEGAGEGGLGGLGMEVLGMGVGMALEGVAGLLGQQPGEGPGPYM</sequence>
<reference evidence="5 6" key="1">
    <citation type="journal article" date="2007" name="Science">
        <title>The Chlamydomonas genome reveals the evolution of key animal and plant functions.</title>
        <authorList>
            <person name="Merchant S.S."/>
            <person name="Prochnik S.E."/>
            <person name="Vallon O."/>
            <person name="Harris E.H."/>
            <person name="Karpowicz S.J."/>
            <person name="Witman G.B."/>
            <person name="Terry A."/>
            <person name="Salamov A."/>
            <person name="Fritz-Laylin L.K."/>
            <person name="Marechal-Drouard L."/>
            <person name="Marshall W.F."/>
            <person name="Qu L.H."/>
            <person name="Nelson D.R."/>
            <person name="Sanderfoot A.A."/>
            <person name="Spalding M.H."/>
            <person name="Kapitonov V.V."/>
            <person name="Ren Q."/>
            <person name="Ferris P."/>
            <person name="Lindquist E."/>
            <person name="Shapiro H."/>
            <person name="Lucas S.M."/>
            <person name="Grimwood J."/>
            <person name="Schmutz J."/>
            <person name="Cardol P."/>
            <person name="Cerutti H."/>
            <person name="Chanfreau G."/>
            <person name="Chen C.L."/>
            <person name="Cognat V."/>
            <person name="Croft M.T."/>
            <person name="Dent R."/>
            <person name="Dutcher S."/>
            <person name="Fernandez E."/>
            <person name="Fukuzawa H."/>
            <person name="Gonzalez-Ballester D."/>
            <person name="Gonzalez-Halphen D."/>
            <person name="Hallmann A."/>
            <person name="Hanikenne M."/>
            <person name="Hippler M."/>
            <person name="Inwood W."/>
            <person name="Jabbari K."/>
            <person name="Kalanon M."/>
            <person name="Kuras R."/>
            <person name="Lefebvre P.A."/>
            <person name="Lemaire S.D."/>
            <person name="Lobanov A.V."/>
            <person name="Lohr M."/>
            <person name="Manuell A."/>
            <person name="Meier I."/>
            <person name="Mets L."/>
            <person name="Mittag M."/>
            <person name="Mittelmeier T."/>
            <person name="Moroney J.V."/>
            <person name="Moseley J."/>
            <person name="Napoli C."/>
            <person name="Nedelcu A.M."/>
            <person name="Niyogi K."/>
            <person name="Novoselov S.V."/>
            <person name="Paulsen I.T."/>
            <person name="Pazour G."/>
            <person name="Purton S."/>
            <person name="Ral J.P."/>
            <person name="Riano-Pachon D.M."/>
            <person name="Riekhof W."/>
            <person name="Rymarquis L."/>
            <person name="Schroda M."/>
            <person name="Stern D."/>
            <person name="Umen J."/>
            <person name="Willows R."/>
            <person name="Wilson N."/>
            <person name="Zimmer S.L."/>
            <person name="Allmer J."/>
            <person name="Balk J."/>
            <person name="Bisova K."/>
            <person name="Chen C.J."/>
            <person name="Elias M."/>
            <person name="Gendler K."/>
            <person name="Hauser C."/>
            <person name="Lamb M.R."/>
            <person name="Ledford H."/>
            <person name="Long J.C."/>
            <person name="Minagawa J."/>
            <person name="Page M.D."/>
            <person name="Pan J."/>
            <person name="Pootakham W."/>
            <person name="Roje S."/>
            <person name="Rose A."/>
            <person name="Stahlberg E."/>
            <person name="Terauchi A.M."/>
            <person name="Yang P."/>
            <person name="Ball S."/>
            <person name="Bowler C."/>
            <person name="Dieckmann C.L."/>
            <person name="Gladyshev V.N."/>
            <person name="Green P."/>
            <person name="Jorgensen R."/>
            <person name="Mayfield S."/>
            <person name="Mueller-Roeber B."/>
            <person name="Rajamani S."/>
            <person name="Sayre R.T."/>
            <person name="Brokstein P."/>
            <person name="Dubchak I."/>
            <person name="Goodstein D."/>
            <person name="Hornick L."/>
            <person name="Huang Y.W."/>
            <person name="Jhaveri J."/>
            <person name="Luo Y."/>
            <person name="Martinez D."/>
            <person name="Ngau W.C."/>
            <person name="Otillar B."/>
            <person name="Poliakov A."/>
            <person name="Porter A."/>
            <person name="Szajkowski L."/>
            <person name="Werner G."/>
            <person name="Zhou K."/>
            <person name="Grigoriev I.V."/>
            <person name="Rokhsar D.S."/>
            <person name="Grossman A.R."/>
        </authorList>
    </citation>
    <scope>NUCLEOTIDE SEQUENCE [LARGE SCALE GENOMIC DNA]</scope>
    <source>
        <strain evidence="6">CC-503</strain>
    </source>
</reference>
<evidence type="ECO:0000256" key="3">
    <source>
        <dbReference type="SAM" id="Phobius"/>
    </source>
</evidence>
<evidence type="ECO:0000259" key="4">
    <source>
        <dbReference type="Pfam" id="PF02582"/>
    </source>
</evidence>
<keyword evidence="6" id="KW-1185">Reference proteome</keyword>
<dbReference type="EMBL" id="CM008974">
    <property type="protein sequence ID" value="PNW74237.1"/>
    <property type="molecule type" value="Genomic_DNA"/>
</dbReference>
<dbReference type="PANTHER" id="PTHR16255:SF1">
    <property type="entry name" value="REQUIRED FOR MEIOTIC NUCLEAR DIVISION PROTEIN 1 HOMOLOG"/>
    <property type="match status" value="1"/>
</dbReference>
<dbReference type="InParanoid" id="A0A2K3D137"/>
<feature type="region of interest" description="Disordered" evidence="2">
    <location>
        <begin position="1"/>
        <end position="95"/>
    </location>
</feature>
<dbReference type="Gramene" id="PNW74237">
    <property type="protein sequence ID" value="PNW74237"/>
    <property type="gene ID" value="CHLRE_13g590700v5"/>
</dbReference>
<proteinExistence type="inferred from homology"/>
<name>A0A2K3D137_CHLRE</name>
<dbReference type="InterPro" id="IPR051624">
    <property type="entry name" value="RMD1/Sad1-interacting"/>
</dbReference>
<keyword evidence="3" id="KW-0812">Transmembrane</keyword>
<dbReference type="GeneID" id="5718637"/>
<evidence type="ECO:0000313" key="6">
    <source>
        <dbReference type="Proteomes" id="UP000006906"/>
    </source>
</evidence>
<dbReference type="AlphaFoldDB" id="A0A2K3D137"/>